<protein>
    <submittedName>
        <fullName evidence="6">Uncharacterized protein</fullName>
    </submittedName>
</protein>
<evidence type="ECO:0000313" key="7">
    <source>
        <dbReference type="Proteomes" id="UP001497497"/>
    </source>
</evidence>
<evidence type="ECO:0000256" key="5">
    <source>
        <dbReference type="SAM" id="Phobius"/>
    </source>
</evidence>
<keyword evidence="2 5" id="KW-0812">Transmembrane</keyword>
<keyword evidence="7" id="KW-1185">Reference proteome</keyword>
<dbReference type="InterPro" id="IPR004031">
    <property type="entry name" value="PMP22/EMP/MP20/Claudin"/>
</dbReference>
<feature type="transmembrane region" description="Helical" evidence="5">
    <location>
        <begin position="151"/>
        <end position="174"/>
    </location>
</feature>
<evidence type="ECO:0000256" key="2">
    <source>
        <dbReference type="ARBA" id="ARBA00022692"/>
    </source>
</evidence>
<dbReference type="Gene3D" id="1.20.140.150">
    <property type="match status" value="1"/>
</dbReference>
<evidence type="ECO:0000313" key="6">
    <source>
        <dbReference type="EMBL" id="CAL1539309.1"/>
    </source>
</evidence>
<dbReference type="Proteomes" id="UP001497497">
    <property type="component" value="Unassembled WGS sequence"/>
</dbReference>
<dbReference type="PANTHER" id="PTHR10671">
    <property type="entry name" value="EPITHELIAL MEMBRANE PROTEIN-RELATED"/>
    <property type="match status" value="1"/>
</dbReference>
<keyword evidence="4 5" id="KW-0472">Membrane</keyword>
<dbReference type="GO" id="GO:0005886">
    <property type="term" value="C:plasma membrane"/>
    <property type="evidence" value="ECO:0007669"/>
    <property type="project" value="TreeGrafter"/>
</dbReference>
<dbReference type="InterPro" id="IPR050579">
    <property type="entry name" value="PMP-22/EMP/MP20-like"/>
</dbReference>
<dbReference type="PANTHER" id="PTHR10671:SF108">
    <property type="entry name" value="CLAUDIN FAMILY PROTEIN-RELATED"/>
    <property type="match status" value="1"/>
</dbReference>
<comment type="caution">
    <text evidence="6">The sequence shown here is derived from an EMBL/GenBank/DDBJ whole genome shotgun (WGS) entry which is preliminary data.</text>
</comment>
<feature type="transmembrane region" description="Helical" evidence="5">
    <location>
        <begin position="82"/>
        <end position="107"/>
    </location>
</feature>
<name>A0AAV2I0T0_LYMST</name>
<evidence type="ECO:0000256" key="3">
    <source>
        <dbReference type="ARBA" id="ARBA00022989"/>
    </source>
</evidence>
<keyword evidence="3 5" id="KW-1133">Transmembrane helix</keyword>
<dbReference type="AlphaFoldDB" id="A0AAV2I0T0"/>
<feature type="transmembrane region" description="Helical" evidence="5">
    <location>
        <begin position="7"/>
        <end position="30"/>
    </location>
</feature>
<organism evidence="6 7">
    <name type="scientific">Lymnaea stagnalis</name>
    <name type="common">Great pond snail</name>
    <name type="synonym">Helix stagnalis</name>
    <dbReference type="NCBI Taxonomy" id="6523"/>
    <lineage>
        <taxon>Eukaryota</taxon>
        <taxon>Metazoa</taxon>
        <taxon>Spiralia</taxon>
        <taxon>Lophotrochozoa</taxon>
        <taxon>Mollusca</taxon>
        <taxon>Gastropoda</taxon>
        <taxon>Heterobranchia</taxon>
        <taxon>Euthyneura</taxon>
        <taxon>Panpulmonata</taxon>
        <taxon>Hygrophila</taxon>
        <taxon>Lymnaeoidea</taxon>
        <taxon>Lymnaeidae</taxon>
        <taxon>Lymnaea</taxon>
    </lineage>
</organism>
<evidence type="ECO:0000256" key="4">
    <source>
        <dbReference type="ARBA" id="ARBA00023136"/>
    </source>
</evidence>
<reference evidence="6 7" key="1">
    <citation type="submission" date="2024-04" db="EMBL/GenBank/DDBJ databases">
        <authorList>
            <consortium name="Genoscope - CEA"/>
            <person name="William W."/>
        </authorList>
    </citation>
    <scope>NUCLEOTIDE SEQUENCE [LARGE SCALE GENOMIC DNA]</scope>
</reference>
<feature type="transmembrane region" description="Helical" evidence="5">
    <location>
        <begin position="114"/>
        <end position="139"/>
    </location>
</feature>
<dbReference type="Pfam" id="PF00822">
    <property type="entry name" value="PMP22_Claudin"/>
    <property type="match status" value="1"/>
</dbReference>
<accession>A0AAV2I0T0</accession>
<comment type="subcellular location">
    <subcellularLocation>
        <location evidence="1">Membrane</location>
        <topology evidence="1">Multi-pass membrane protein</topology>
    </subcellularLocation>
</comment>
<sequence length="180" mass="18760">MALPGGVSVLALVAVCTIGVGVLLHVIGLATPNWSAISDKGFYRAYGLWKSCGGTIEAYDCDEYKFGNKFDESESSVKACEAFAILGMLASFLGLAMAALSVLLPIIGKPKNAILPVIALAGCVAAFICILIAIVVWGAKVHAEYLSFLDIGYSFILSIIGGILIVVGGVLAYIGNKRIS</sequence>
<gene>
    <name evidence="6" type="ORF">GSLYS_00013128001</name>
</gene>
<evidence type="ECO:0000256" key="1">
    <source>
        <dbReference type="ARBA" id="ARBA00004141"/>
    </source>
</evidence>
<proteinExistence type="predicted"/>
<dbReference type="EMBL" id="CAXITT010000336">
    <property type="protein sequence ID" value="CAL1539309.1"/>
    <property type="molecule type" value="Genomic_DNA"/>
</dbReference>